<organism evidence="1 2">
    <name type="scientific">Acetitomaculum ruminis DSM 5522</name>
    <dbReference type="NCBI Taxonomy" id="1120918"/>
    <lineage>
        <taxon>Bacteria</taxon>
        <taxon>Bacillati</taxon>
        <taxon>Bacillota</taxon>
        <taxon>Clostridia</taxon>
        <taxon>Lachnospirales</taxon>
        <taxon>Lachnospiraceae</taxon>
        <taxon>Acetitomaculum</taxon>
    </lineage>
</organism>
<dbReference type="NCBIfam" id="TIGR03959">
    <property type="entry name" value="hyd_TM1266"/>
    <property type="match status" value="1"/>
</dbReference>
<dbReference type="Gene3D" id="3.30.70.1150">
    <property type="entry name" value="ACT-like. Chain A, domain 2"/>
    <property type="match status" value="1"/>
</dbReference>
<dbReference type="AlphaFoldDB" id="A0A1I0Z6Z5"/>
<dbReference type="Pfam" id="PF21699">
    <property type="entry name" value="TM1266-like"/>
    <property type="match status" value="1"/>
</dbReference>
<reference evidence="1 2" key="1">
    <citation type="submission" date="2016-10" db="EMBL/GenBank/DDBJ databases">
        <authorList>
            <person name="de Groot N.N."/>
        </authorList>
    </citation>
    <scope>NUCLEOTIDE SEQUENCE [LARGE SCALE GENOMIC DNA]</scope>
    <source>
        <strain evidence="1 2">DSM 5522</strain>
    </source>
</reference>
<dbReference type="SUPFAM" id="SSF55021">
    <property type="entry name" value="ACT-like"/>
    <property type="match status" value="1"/>
</dbReference>
<name>A0A1I0Z6Z5_9FIRM</name>
<dbReference type="OrthoDB" id="9796135at2"/>
<dbReference type="InterPro" id="IPR023860">
    <property type="entry name" value="FeFe-hyd_TM1266"/>
</dbReference>
<dbReference type="InterPro" id="IPR045865">
    <property type="entry name" value="ACT-like_dom_sf"/>
</dbReference>
<evidence type="ECO:0000313" key="2">
    <source>
        <dbReference type="Proteomes" id="UP000198838"/>
    </source>
</evidence>
<dbReference type="Proteomes" id="UP000198838">
    <property type="component" value="Unassembled WGS sequence"/>
</dbReference>
<proteinExistence type="predicted"/>
<dbReference type="EMBL" id="FOJY01000013">
    <property type="protein sequence ID" value="SFB21374.1"/>
    <property type="molecule type" value="Genomic_DNA"/>
</dbReference>
<gene>
    <name evidence="1" type="ORF">SAMN05216249_11364</name>
</gene>
<dbReference type="STRING" id="1120918.SAMN05216249_11364"/>
<keyword evidence="2" id="KW-1185">Reference proteome</keyword>
<dbReference type="RefSeq" id="WP_092873058.1">
    <property type="nucleotide sequence ID" value="NZ_FOJY01000013.1"/>
</dbReference>
<dbReference type="InterPro" id="IPR027271">
    <property type="entry name" value="Acetolactate_synth/TF_NikR_C"/>
</dbReference>
<protein>
    <submittedName>
        <fullName evidence="1">Putative iron-only hydrogenase system regulator</fullName>
    </submittedName>
</protein>
<sequence length="81" mass="8926">MENRLAVMAIIVEDANAVEKVNKHLHDYREYIIGRMGIPYKQRAISMISVAMDAPLDEINALSGKLGKIEGVTAKATISKL</sequence>
<evidence type="ECO:0000313" key="1">
    <source>
        <dbReference type="EMBL" id="SFB21374.1"/>
    </source>
</evidence>
<accession>A0A1I0Z6Z5</accession>